<keyword evidence="3 4" id="KW-0732">Signal</keyword>
<dbReference type="EMBL" id="CP012199">
    <property type="protein sequence ID" value="AMG74339.1"/>
    <property type="molecule type" value="Genomic_DNA"/>
</dbReference>
<dbReference type="PANTHER" id="PTHR37423:SF2">
    <property type="entry name" value="MEMBRANE-BOUND LYTIC MUREIN TRANSGLYCOSYLASE C"/>
    <property type="match status" value="1"/>
</dbReference>
<dbReference type="Gene3D" id="1.25.20.10">
    <property type="entry name" value="Bacterial muramidases"/>
    <property type="match status" value="1"/>
</dbReference>
<dbReference type="GO" id="GO:0042597">
    <property type="term" value="C:periplasmic space"/>
    <property type="evidence" value="ECO:0007669"/>
    <property type="project" value="InterPro"/>
</dbReference>
<sequence>MTRTITAVTAALLFSIAAGSAPALAADAGAPEMTAPPQTVPDILSSKQKAFYKQVLAAIRGQRWAEAKTLLDGADQDAKGAPLSDFLRAELLLAAGSPRAEVADIMPLLARAPWLPQADRLGRLAAKRGATDLPTLPPQTRLAWAGSAPRRVGADSVNDPVAASLARTIPDRIKNDDPAGAEALLNAVIDQLSPDARAEWTQKVAWSYYIENDDANALRLALSCASGHNGWATQGAWVQGLAAWRLRDYRTALVAFDRVGREAPDSELRAAGYYWAARAAIASGEPASVQQRLRAAAANEETLYGLLAAETLGIETGSQRENVRADRSAWRALEDLPNVRIAMAFAEIDEDQYAGDALKHQARIGNPGQHGQLIGMAQALSLPETQLYLAHNTPGGRKLAAAARYPQPKWEPNGGWKVDPALVFAHTLQESRFQRAVVSPAGAYGLMQVLPGTARDVARWRGEAVATTDLRIPAVNMDFGQSYLQYLSRDASTGGLLPKVIAAYNAGPAPVARWATEVRDNGDPLLFMESIPYWETRGYVGIVLRNYWMYEAQQGKPSVSRAALAQGQWPRFPDGKDRVRLTHAAPTGLASAN</sequence>
<dbReference type="InterPro" id="IPR008939">
    <property type="entry name" value="Lytic_TGlycosylase_superhlx_U"/>
</dbReference>
<gene>
    <name evidence="6" type="ORF">SGRAN_1962</name>
</gene>
<dbReference type="Gene3D" id="1.10.530.10">
    <property type="match status" value="1"/>
</dbReference>
<feature type="domain" description="Transglycosylase SLT" evidence="5">
    <location>
        <begin position="416"/>
        <end position="521"/>
    </location>
</feature>
<dbReference type="KEGG" id="sgi:SGRAN_1962"/>
<keyword evidence="7" id="KW-1185">Reference proteome</keyword>
<evidence type="ECO:0000256" key="4">
    <source>
        <dbReference type="SAM" id="SignalP"/>
    </source>
</evidence>
<reference evidence="6 7" key="1">
    <citation type="journal article" date="2016" name="BMC Genomics">
        <title>Genomic analysis of the nitrate-respiring Sphingopyxis granuli (formerly Sphingomonas macrogoltabida) strain TFA.</title>
        <authorList>
            <person name="Garcia-Romero I."/>
            <person name="Perez-Pulido A.J."/>
            <person name="Gonzalez-Flores Y.E."/>
            <person name="Reyes-Ramirez F."/>
            <person name="Santero E."/>
            <person name="Floriano B."/>
        </authorList>
    </citation>
    <scope>NUCLEOTIDE SEQUENCE [LARGE SCALE GENOMIC DNA]</scope>
    <source>
        <strain evidence="6 7">TFA</strain>
    </source>
</reference>
<dbReference type="CDD" id="cd13401">
    <property type="entry name" value="Slt70-like"/>
    <property type="match status" value="1"/>
</dbReference>
<dbReference type="PANTHER" id="PTHR37423">
    <property type="entry name" value="SOLUBLE LYTIC MUREIN TRANSGLYCOSYLASE-RELATED"/>
    <property type="match status" value="1"/>
</dbReference>
<evidence type="ECO:0000313" key="7">
    <source>
        <dbReference type="Proteomes" id="UP000058599"/>
    </source>
</evidence>
<dbReference type="SUPFAM" id="SSF48435">
    <property type="entry name" value="Bacterial muramidases"/>
    <property type="match status" value="1"/>
</dbReference>
<dbReference type="RefSeq" id="WP_067183124.1">
    <property type="nucleotide sequence ID" value="NZ_CP012199.1"/>
</dbReference>
<dbReference type="GO" id="GO:0004553">
    <property type="term" value="F:hydrolase activity, hydrolyzing O-glycosyl compounds"/>
    <property type="evidence" value="ECO:0007669"/>
    <property type="project" value="InterPro"/>
</dbReference>
<dbReference type="AlphaFoldDB" id="A0AA86GK25"/>
<organism evidence="6 7">
    <name type="scientific">Sphingopyxis granuli</name>
    <dbReference type="NCBI Taxonomy" id="267128"/>
    <lineage>
        <taxon>Bacteria</taxon>
        <taxon>Pseudomonadati</taxon>
        <taxon>Pseudomonadota</taxon>
        <taxon>Alphaproteobacteria</taxon>
        <taxon>Sphingomonadales</taxon>
        <taxon>Sphingomonadaceae</taxon>
        <taxon>Sphingopyxis</taxon>
    </lineage>
</organism>
<dbReference type="SUPFAM" id="SSF53955">
    <property type="entry name" value="Lysozyme-like"/>
    <property type="match status" value="1"/>
</dbReference>
<feature type="chain" id="PRO_5041666721" evidence="4">
    <location>
        <begin position="26"/>
        <end position="593"/>
    </location>
</feature>
<dbReference type="Pfam" id="PF01464">
    <property type="entry name" value="SLT"/>
    <property type="match status" value="1"/>
</dbReference>
<dbReference type="InterPro" id="IPR008258">
    <property type="entry name" value="Transglycosylase_SLT_dom_1"/>
</dbReference>
<comment type="similarity">
    <text evidence="2">Belongs to the virb1 family.</text>
</comment>
<comment type="similarity">
    <text evidence="1">Belongs to the transglycosylase Slt family.</text>
</comment>
<accession>A0AA86GK25</accession>
<evidence type="ECO:0000256" key="3">
    <source>
        <dbReference type="ARBA" id="ARBA00022729"/>
    </source>
</evidence>
<protein>
    <submittedName>
        <fullName evidence="6">Lytic transglycosylase, catalytic</fullName>
    </submittedName>
</protein>
<feature type="signal peptide" evidence="4">
    <location>
        <begin position="1"/>
        <end position="25"/>
    </location>
</feature>
<name>A0AA86GK25_9SPHN</name>
<evidence type="ECO:0000259" key="5">
    <source>
        <dbReference type="Pfam" id="PF01464"/>
    </source>
</evidence>
<proteinExistence type="inferred from homology"/>
<dbReference type="InterPro" id="IPR023346">
    <property type="entry name" value="Lysozyme-like_dom_sf"/>
</dbReference>
<dbReference type="Proteomes" id="UP000058599">
    <property type="component" value="Chromosome"/>
</dbReference>
<evidence type="ECO:0000256" key="2">
    <source>
        <dbReference type="ARBA" id="ARBA00009387"/>
    </source>
</evidence>
<evidence type="ECO:0000313" key="6">
    <source>
        <dbReference type="EMBL" id="AMG74339.1"/>
    </source>
</evidence>
<evidence type="ECO:0000256" key="1">
    <source>
        <dbReference type="ARBA" id="ARBA00007734"/>
    </source>
</evidence>